<dbReference type="InterPro" id="IPR011992">
    <property type="entry name" value="EF-hand-dom_pair"/>
</dbReference>
<sequence length="133" mass="15182">MPRPVALRLIRNLQPSSFATTPHIHTATRPFVAESGVRQKFFAIMDEYKMRNYAQTVPSRFIKDMRKATDVNGDNEITMSEMKNMLKNIGVDDKISDDELKSLFDEVGADSNGERVIHVDDMVKVWKEHSAVL</sequence>
<comment type="caution">
    <text evidence="3">The sequence shown here is derived from an EMBL/GenBank/DDBJ whole genome shotgun (WGS) entry which is preliminary data.</text>
</comment>
<dbReference type="InterPro" id="IPR018247">
    <property type="entry name" value="EF_Hand_1_Ca_BS"/>
</dbReference>
<feature type="domain" description="EF-hand" evidence="2">
    <location>
        <begin position="57"/>
        <end position="92"/>
    </location>
</feature>
<organism evidence="3 4">
    <name type="scientific">Cyclotella atomus</name>
    <dbReference type="NCBI Taxonomy" id="382360"/>
    <lineage>
        <taxon>Eukaryota</taxon>
        <taxon>Sar</taxon>
        <taxon>Stramenopiles</taxon>
        <taxon>Ochrophyta</taxon>
        <taxon>Bacillariophyta</taxon>
        <taxon>Coscinodiscophyceae</taxon>
        <taxon>Thalassiosirophycidae</taxon>
        <taxon>Stephanodiscales</taxon>
        <taxon>Stephanodiscaceae</taxon>
        <taxon>Cyclotella</taxon>
    </lineage>
</organism>
<keyword evidence="1" id="KW-0106">Calcium</keyword>
<dbReference type="AlphaFoldDB" id="A0ABD3N062"/>
<protein>
    <recommendedName>
        <fullName evidence="2">EF-hand domain-containing protein</fullName>
    </recommendedName>
</protein>
<accession>A0ABD3N062</accession>
<dbReference type="PROSITE" id="PS00018">
    <property type="entry name" value="EF_HAND_1"/>
    <property type="match status" value="1"/>
</dbReference>
<dbReference type="InterPro" id="IPR002048">
    <property type="entry name" value="EF_hand_dom"/>
</dbReference>
<dbReference type="EMBL" id="JALLPJ020001356">
    <property type="protein sequence ID" value="KAL3767917.1"/>
    <property type="molecule type" value="Genomic_DNA"/>
</dbReference>
<evidence type="ECO:0000313" key="4">
    <source>
        <dbReference type="Proteomes" id="UP001530400"/>
    </source>
</evidence>
<gene>
    <name evidence="3" type="ORF">ACHAWO_001813</name>
</gene>
<dbReference type="SUPFAM" id="SSF47473">
    <property type="entry name" value="EF-hand"/>
    <property type="match status" value="1"/>
</dbReference>
<evidence type="ECO:0000313" key="3">
    <source>
        <dbReference type="EMBL" id="KAL3767917.1"/>
    </source>
</evidence>
<reference evidence="3 4" key="1">
    <citation type="submission" date="2024-10" db="EMBL/GenBank/DDBJ databases">
        <title>Updated reference genomes for cyclostephanoid diatoms.</title>
        <authorList>
            <person name="Roberts W.R."/>
            <person name="Alverson A.J."/>
        </authorList>
    </citation>
    <scope>NUCLEOTIDE SEQUENCE [LARGE SCALE GENOMIC DNA]</scope>
    <source>
        <strain evidence="3 4">AJA010-31</strain>
    </source>
</reference>
<dbReference type="Gene3D" id="1.10.238.10">
    <property type="entry name" value="EF-hand"/>
    <property type="match status" value="1"/>
</dbReference>
<dbReference type="Proteomes" id="UP001530400">
    <property type="component" value="Unassembled WGS sequence"/>
</dbReference>
<evidence type="ECO:0000259" key="2">
    <source>
        <dbReference type="PROSITE" id="PS50222"/>
    </source>
</evidence>
<evidence type="ECO:0000256" key="1">
    <source>
        <dbReference type="ARBA" id="ARBA00022837"/>
    </source>
</evidence>
<dbReference type="Pfam" id="PF13499">
    <property type="entry name" value="EF-hand_7"/>
    <property type="match status" value="1"/>
</dbReference>
<keyword evidence="4" id="KW-1185">Reference proteome</keyword>
<name>A0ABD3N062_9STRA</name>
<proteinExistence type="predicted"/>
<dbReference type="PROSITE" id="PS50222">
    <property type="entry name" value="EF_HAND_2"/>
    <property type="match status" value="1"/>
</dbReference>